<keyword evidence="8" id="KW-0028">Amino-acid biosynthesis</keyword>
<dbReference type="Gene3D" id="3.30.1360.40">
    <property type="match status" value="1"/>
</dbReference>
<organism evidence="11 12">
    <name type="scientific">Gardnerella vaginalis</name>
    <dbReference type="NCBI Taxonomy" id="2702"/>
    <lineage>
        <taxon>Bacteria</taxon>
        <taxon>Bacillati</taxon>
        <taxon>Actinomycetota</taxon>
        <taxon>Actinomycetes</taxon>
        <taxon>Bifidobacteriales</taxon>
        <taxon>Bifidobacteriaceae</taxon>
        <taxon>Gardnerella</taxon>
    </lineage>
</organism>
<accession>A0AAW6Y4Q4</accession>
<dbReference type="PRINTS" id="PR01467">
    <property type="entry name" value="ARGREPRESSOR"/>
</dbReference>
<dbReference type="EMBL" id="JASOME010000008">
    <property type="protein sequence ID" value="MDK7064070.1"/>
    <property type="molecule type" value="Genomic_DNA"/>
</dbReference>
<dbReference type="InterPro" id="IPR036388">
    <property type="entry name" value="WH-like_DNA-bd_sf"/>
</dbReference>
<dbReference type="PANTHER" id="PTHR34471">
    <property type="entry name" value="ARGININE REPRESSOR"/>
    <property type="match status" value="1"/>
</dbReference>
<evidence type="ECO:0000259" key="10">
    <source>
        <dbReference type="Pfam" id="PF02863"/>
    </source>
</evidence>
<dbReference type="GO" id="GO:0005737">
    <property type="term" value="C:cytoplasm"/>
    <property type="evidence" value="ECO:0007669"/>
    <property type="project" value="UniProtKB-SubCell"/>
</dbReference>
<dbReference type="InterPro" id="IPR020899">
    <property type="entry name" value="Arg_repress_C"/>
</dbReference>
<name>A0AAW6Y4Q4_GARVA</name>
<feature type="domain" description="Arginine repressor DNA-binding" evidence="9">
    <location>
        <begin position="51"/>
        <end position="116"/>
    </location>
</feature>
<dbReference type="Gene3D" id="1.10.10.10">
    <property type="entry name" value="Winged helix-like DNA-binding domain superfamily/Winged helix DNA-binding domain"/>
    <property type="match status" value="1"/>
</dbReference>
<evidence type="ECO:0000256" key="3">
    <source>
        <dbReference type="ARBA" id="ARBA00022490"/>
    </source>
</evidence>
<dbReference type="GO" id="GO:1900079">
    <property type="term" value="P:regulation of arginine biosynthetic process"/>
    <property type="evidence" value="ECO:0007669"/>
    <property type="project" value="UniProtKB-UniRule"/>
</dbReference>
<dbReference type="SUPFAM" id="SSF46785">
    <property type="entry name" value="Winged helix' DNA-binding domain"/>
    <property type="match status" value="1"/>
</dbReference>
<dbReference type="InterPro" id="IPR001669">
    <property type="entry name" value="Arg_repress"/>
</dbReference>
<evidence type="ECO:0000256" key="7">
    <source>
        <dbReference type="ARBA" id="ARBA00023163"/>
    </source>
</evidence>
<evidence type="ECO:0000259" key="9">
    <source>
        <dbReference type="Pfam" id="PF01316"/>
    </source>
</evidence>
<evidence type="ECO:0000313" key="12">
    <source>
        <dbReference type="Proteomes" id="UP001237784"/>
    </source>
</evidence>
<keyword evidence="3 8" id="KW-0963">Cytoplasm</keyword>
<comment type="similarity">
    <text evidence="2 8">Belongs to the ArgR family.</text>
</comment>
<dbReference type="RefSeq" id="WP_285085246.1">
    <property type="nucleotide sequence ID" value="NZ_JASOME010000008.1"/>
</dbReference>
<keyword evidence="7 8" id="KW-0804">Transcription</keyword>
<evidence type="ECO:0000256" key="5">
    <source>
        <dbReference type="ARBA" id="ARBA00023015"/>
    </source>
</evidence>
<evidence type="ECO:0000256" key="4">
    <source>
        <dbReference type="ARBA" id="ARBA00022491"/>
    </source>
</evidence>
<dbReference type="Proteomes" id="UP001237784">
    <property type="component" value="Unassembled WGS sequence"/>
</dbReference>
<dbReference type="Pfam" id="PF01316">
    <property type="entry name" value="Arg_repressor"/>
    <property type="match status" value="1"/>
</dbReference>
<dbReference type="GO" id="GO:0003677">
    <property type="term" value="F:DNA binding"/>
    <property type="evidence" value="ECO:0007669"/>
    <property type="project" value="UniProtKB-KW"/>
</dbReference>
<dbReference type="GO" id="GO:0003700">
    <property type="term" value="F:DNA-binding transcription factor activity"/>
    <property type="evidence" value="ECO:0007669"/>
    <property type="project" value="UniProtKB-UniRule"/>
</dbReference>
<dbReference type="InterPro" id="IPR020900">
    <property type="entry name" value="Arg_repress_DNA-bd"/>
</dbReference>
<evidence type="ECO:0000256" key="6">
    <source>
        <dbReference type="ARBA" id="ARBA00023125"/>
    </source>
</evidence>
<protein>
    <recommendedName>
        <fullName evidence="8">Arginine repressor</fullName>
    </recommendedName>
</protein>
<dbReference type="GO" id="GO:0006526">
    <property type="term" value="P:L-arginine biosynthetic process"/>
    <property type="evidence" value="ECO:0007669"/>
    <property type="project" value="UniProtKB-KW"/>
</dbReference>
<keyword evidence="5 8" id="KW-0805">Transcription regulation</keyword>
<evidence type="ECO:0000256" key="1">
    <source>
        <dbReference type="ARBA" id="ARBA00004496"/>
    </source>
</evidence>
<sequence>MVESNKNSNNFSGADALNHSYVNEDNNFDDTFDVNDDFGSIESAGKQRPTTKAARLNAIEQALLSEVITSQSQLAKVLARHGFEVTQATLSRDLDEINAVKIRLTDGRIAYVLGDGTGNRHAMDTVRIDQQVARTLSGLITEVGFANNIVVIHTPSGAAQYVASVIDRQPLKGILGSVAGDDTVLMVCVSNEEAEDRANWMLSVASR</sequence>
<dbReference type="PANTHER" id="PTHR34471:SF1">
    <property type="entry name" value="ARGININE REPRESSOR"/>
    <property type="match status" value="1"/>
</dbReference>
<dbReference type="InterPro" id="IPR036251">
    <property type="entry name" value="Arg_repress_C_sf"/>
</dbReference>
<dbReference type="Pfam" id="PF02863">
    <property type="entry name" value="Arg_repressor_C"/>
    <property type="match status" value="1"/>
</dbReference>
<keyword evidence="4 8" id="KW-0678">Repressor</keyword>
<keyword evidence="8" id="KW-0055">Arginine biosynthesis</keyword>
<comment type="subcellular location">
    <subcellularLocation>
        <location evidence="1 8">Cytoplasm</location>
    </subcellularLocation>
</comment>
<comment type="function">
    <text evidence="8">Regulates arginine biosynthesis genes.</text>
</comment>
<dbReference type="SUPFAM" id="SSF55252">
    <property type="entry name" value="C-terminal domain of arginine repressor"/>
    <property type="match status" value="1"/>
</dbReference>
<evidence type="ECO:0000256" key="2">
    <source>
        <dbReference type="ARBA" id="ARBA00008316"/>
    </source>
</evidence>
<evidence type="ECO:0000313" key="11">
    <source>
        <dbReference type="EMBL" id="MDK7064070.1"/>
    </source>
</evidence>
<keyword evidence="6 8" id="KW-0238">DNA-binding</keyword>
<feature type="domain" description="Arginine repressor C-terminal" evidence="10">
    <location>
        <begin position="138"/>
        <end position="201"/>
    </location>
</feature>
<dbReference type="GO" id="GO:0051259">
    <property type="term" value="P:protein complex oligomerization"/>
    <property type="evidence" value="ECO:0007669"/>
    <property type="project" value="InterPro"/>
</dbReference>
<dbReference type="AlphaFoldDB" id="A0AAW6Y4Q4"/>
<comment type="caution">
    <text evidence="11">The sequence shown here is derived from an EMBL/GenBank/DDBJ whole genome shotgun (WGS) entry which is preliminary data.</text>
</comment>
<dbReference type="GO" id="GO:0034618">
    <property type="term" value="F:arginine binding"/>
    <property type="evidence" value="ECO:0007669"/>
    <property type="project" value="InterPro"/>
</dbReference>
<gene>
    <name evidence="8" type="primary">argR</name>
    <name evidence="11" type="ORF">QP372_06030</name>
</gene>
<comment type="pathway">
    <text evidence="8">Amino-acid biosynthesis; L-arginine biosynthesis [regulation].</text>
</comment>
<evidence type="ECO:0000256" key="8">
    <source>
        <dbReference type="HAMAP-Rule" id="MF_00173"/>
    </source>
</evidence>
<reference evidence="11" key="1">
    <citation type="submission" date="2023-05" db="EMBL/GenBank/DDBJ databases">
        <title>Cataloging the Phylogenetic Diversity of Human Bladder Bacteria.</title>
        <authorList>
            <person name="Du J."/>
        </authorList>
    </citation>
    <scope>NUCLEOTIDE SEQUENCE</scope>
    <source>
        <strain evidence="11">UMB6789</strain>
    </source>
</reference>
<dbReference type="HAMAP" id="MF_00173">
    <property type="entry name" value="Arg_repressor"/>
    <property type="match status" value="1"/>
</dbReference>
<proteinExistence type="inferred from homology"/>
<dbReference type="InterPro" id="IPR036390">
    <property type="entry name" value="WH_DNA-bd_sf"/>
</dbReference>